<dbReference type="RefSeq" id="WP_151860724.1">
    <property type="nucleotide sequence ID" value="NZ_WBZC01000018.1"/>
</dbReference>
<reference evidence="6 7" key="1">
    <citation type="submission" date="2019-10" db="EMBL/GenBank/DDBJ databases">
        <title>Alkaliphilus serpentinus sp. nov. and Alkaliphilus pronyensis sp. nov., two novel anaerobic alkaliphilic species isolated from the serpentinized-hosted hydrothermal field of the Prony Bay (New Caledonia).</title>
        <authorList>
            <person name="Postec A."/>
        </authorList>
    </citation>
    <scope>NUCLEOTIDE SEQUENCE [LARGE SCALE GENOMIC DNA]</scope>
    <source>
        <strain evidence="6 7">LacV</strain>
    </source>
</reference>
<dbReference type="GO" id="GO:0030313">
    <property type="term" value="C:cell envelope"/>
    <property type="evidence" value="ECO:0007669"/>
    <property type="project" value="UniProtKB-SubCell"/>
</dbReference>
<protein>
    <submittedName>
        <fullName evidence="6">HlyD family efflux transporter periplasmic adaptor subunit</fullName>
    </submittedName>
</protein>
<dbReference type="AlphaFoldDB" id="A0A6I0FAE5"/>
<dbReference type="SUPFAM" id="SSF51230">
    <property type="entry name" value="Single hybrid motif"/>
    <property type="match status" value="1"/>
</dbReference>
<evidence type="ECO:0000256" key="3">
    <source>
        <dbReference type="SAM" id="Coils"/>
    </source>
</evidence>
<dbReference type="InterPro" id="IPR011053">
    <property type="entry name" value="Single_hybrid_motif"/>
</dbReference>
<evidence type="ECO:0000259" key="4">
    <source>
        <dbReference type="Pfam" id="PF25973"/>
    </source>
</evidence>
<dbReference type="InterPro" id="IPR050465">
    <property type="entry name" value="UPF0194_transport"/>
</dbReference>
<dbReference type="Pfam" id="PF25989">
    <property type="entry name" value="YknX_C"/>
    <property type="match status" value="1"/>
</dbReference>
<name>A0A6I0FAE5_9FIRM</name>
<comment type="caution">
    <text evidence="6">The sequence shown here is derived from an EMBL/GenBank/DDBJ whole genome shotgun (WGS) entry which is preliminary data.</text>
</comment>
<dbReference type="EMBL" id="WBZC01000018">
    <property type="protein sequence ID" value="KAB3535516.1"/>
    <property type="molecule type" value="Genomic_DNA"/>
</dbReference>
<dbReference type="Gene3D" id="2.40.30.170">
    <property type="match status" value="1"/>
</dbReference>
<evidence type="ECO:0000313" key="6">
    <source>
        <dbReference type="EMBL" id="KAB3535516.1"/>
    </source>
</evidence>
<feature type="coiled-coil region" evidence="3">
    <location>
        <begin position="89"/>
        <end position="142"/>
    </location>
</feature>
<evidence type="ECO:0000313" key="7">
    <source>
        <dbReference type="Proteomes" id="UP000432715"/>
    </source>
</evidence>
<evidence type="ECO:0000259" key="5">
    <source>
        <dbReference type="Pfam" id="PF25989"/>
    </source>
</evidence>
<dbReference type="OrthoDB" id="9791520at2"/>
<evidence type="ECO:0000256" key="1">
    <source>
        <dbReference type="ARBA" id="ARBA00004196"/>
    </source>
</evidence>
<dbReference type="Gene3D" id="2.40.420.20">
    <property type="match status" value="1"/>
</dbReference>
<comment type="subcellular location">
    <subcellularLocation>
        <location evidence="1">Cell envelope</location>
    </subcellularLocation>
</comment>
<dbReference type="PANTHER" id="PTHR32347">
    <property type="entry name" value="EFFLUX SYSTEM COMPONENT YKNX-RELATED"/>
    <property type="match status" value="1"/>
</dbReference>
<keyword evidence="2 3" id="KW-0175">Coiled coil</keyword>
<dbReference type="Gene3D" id="2.40.50.100">
    <property type="match status" value="1"/>
</dbReference>
<evidence type="ECO:0000256" key="2">
    <source>
        <dbReference type="ARBA" id="ARBA00023054"/>
    </source>
</evidence>
<accession>A0A6I0FAE5</accession>
<dbReference type="InterPro" id="IPR058637">
    <property type="entry name" value="YknX-like_C"/>
</dbReference>
<dbReference type="Proteomes" id="UP000432715">
    <property type="component" value="Unassembled WGS sequence"/>
</dbReference>
<dbReference type="Gene3D" id="1.10.287.470">
    <property type="entry name" value="Helix hairpin bin"/>
    <property type="match status" value="1"/>
</dbReference>
<sequence length="410" mass="45508">MKKKSIIALLVIIVFVLVGFYIFQGNAALEVETYSVIEGDIEKYVEELAVVVAKDAGGVYTMAAGEVTEVPVEIGDTVKRGDVLAKLDSNHIENQIKQLQAQRRLIAAQYGEATKPIDSKELQKLELEIALLEAKTKQTEKTVVNNEALYKAGSISHQELINSQIALNTEQNNLQQMRLSLELLKQPASKNVIAQFEAQLSQIDTQIEELKSNTSDFTITSQLDGTILMKEIEKGSYIQPGMKLFDIGNTHKVYLESDILVSDISNVTEGSEVKISNKDLGIAYVKGRVKKIHPQAFSKISDLGIEQKRVKVEIELSVAIDNIKPGYDLDIKIITYQKEGIKLIPESSRFQMEDKDYVFIIENGKAKLKEVQLGIESERQVEVISGLEVGDVVIVTPDTDLEEGAAVKTR</sequence>
<feature type="domain" description="YknX-like C-terminal permuted SH3-like" evidence="5">
    <location>
        <begin position="344"/>
        <end position="408"/>
    </location>
</feature>
<keyword evidence="7" id="KW-1185">Reference proteome</keyword>
<organism evidence="6 7">
    <name type="scientific">Alkaliphilus pronyensis</name>
    <dbReference type="NCBI Taxonomy" id="1482732"/>
    <lineage>
        <taxon>Bacteria</taxon>
        <taxon>Bacillati</taxon>
        <taxon>Bacillota</taxon>
        <taxon>Clostridia</taxon>
        <taxon>Peptostreptococcales</taxon>
        <taxon>Natronincolaceae</taxon>
        <taxon>Alkaliphilus</taxon>
    </lineage>
</organism>
<dbReference type="Pfam" id="PF25973">
    <property type="entry name" value="BSH_CzcB"/>
    <property type="match status" value="1"/>
</dbReference>
<gene>
    <name evidence="6" type="ORF">F8154_06125</name>
</gene>
<dbReference type="InterPro" id="IPR058647">
    <property type="entry name" value="BSH_CzcB-like"/>
</dbReference>
<feature type="domain" description="CzcB-like barrel-sandwich hybrid" evidence="4">
    <location>
        <begin position="59"/>
        <end position="248"/>
    </location>
</feature>
<proteinExistence type="predicted"/>